<dbReference type="EMBL" id="REGN01008111">
    <property type="protein sequence ID" value="RNA04430.1"/>
    <property type="molecule type" value="Genomic_DNA"/>
</dbReference>
<evidence type="ECO:0000313" key="2">
    <source>
        <dbReference type="EMBL" id="RNA04430.1"/>
    </source>
</evidence>
<evidence type="ECO:0000313" key="3">
    <source>
        <dbReference type="Proteomes" id="UP000276133"/>
    </source>
</evidence>
<dbReference type="AlphaFoldDB" id="A0A3M7PZ93"/>
<protein>
    <submittedName>
        <fullName evidence="2">Uncharacterized protein</fullName>
    </submittedName>
</protein>
<gene>
    <name evidence="2" type="ORF">BpHYR1_033100</name>
</gene>
<comment type="caution">
    <text evidence="2">The sequence shown here is derived from an EMBL/GenBank/DDBJ whole genome shotgun (WGS) entry which is preliminary data.</text>
</comment>
<proteinExistence type="predicted"/>
<keyword evidence="1" id="KW-0472">Membrane</keyword>
<feature type="transmembrane region" description="Helical" evidence="1">
    <location>
        <begin position="36"/>
        <end position="57"/>
    </location>
</feature>
<organism evidence="2 3">
    <name type="scientific">Brachionus plicatilis</name>
    <name type="common">Marine rotifer</name>
    <name type="synonym">Brachionus muelleri</name>
    <dbReference type="NCBI Taxonomy" id="10195"/>
    <lineage>
        <taxon>Eukaryota</taxon>
        <taxon>Metazoa</taxon>
        <taxon>Spiralia</taxon>
        <taxon>Gnathifera</taxon>
        <taxon>Rotifera</taxon>
        <taxon>Eurotatoria</taxon>
        <taxon>Monogononta</taxon>
        <taxon>Pseudotrocha</taxon>
        <taxon>Ploima</taxon>
        <taxon>Brachionidae</taxon>
        <taxon>Brachionus</taxon>
    </lineage>
</organism>
<keyword evidence="1" id="KW-0812">Transmembrane</keyword>
<sequence length="60" mass="7241">MHFHIPAEPRPPCRVVFFDMFVLTFCSSFSNEENYFAFLQIIKIFYLFCGNFTHFCVKVY</sequence>
<evidence type="ECO:0000256" key="1">
    <source>
        <dbReference type="SAM" id="Phobius"/>
    </source>
</evidence>
<name>A0A3M7PZ93_BRAPC</name>
<keyword evidence="3" id="KW-1185">Reference proteome</keyword>
<dbReference type="Proteomes" id="UP000276133">
    <property type="component" value="Unassembled WGS sequence"/>
</dbReference>
<reference evidence="2 3" key="1">
    <citation type="journal article" date="2018" name="Sci. Rep.">
        <title>Genomic signatures of local adaptation to the degree of environmental predictability in rotifers.</title>
        <authorList>
            <person name="Franch-Gras L."/>
            <person name="Hahn C."/>
            <person name="Garcia-Roger E.M."/>
            <person name="Carmona M.J."/>
            <person name="Serra M."/>
            <person name="Gomez A."/>
        </authorList>
    </citation>
    <scope>NUCLEOTIDE SEQUENCE [LARGE SCALE GENOMIC DNA]</scope>
    <source>
        <strain evidence="2">HYR1</strain>
    </source>
</reference>
<keyword evidence="1" id="KW-1133">Transmembrane helix</keyword>
<accession>A0A3M7PZ93</accession>